<dbReference type="PANTHER" id="PTHR15139">
    <property type="entry name" value="TUBULIN FOLDING COFACTOR C"/>
    <property type="match status" value="1"/>
</dbReference>
<reference evidence="8" key="1">
    <citation type="journal article" date="2022" name="Front. Genet.">
        <title>Chromosome-Scale Assembly of the Dendrobium nobile Genome Provides Insights Into the Molecular Mechanism of the Biosynthesis of the Medicinal Active Ingredient of Dendrobium.</title>
        <authorList>
            <person name="Xu Q."/>
            <person name="Niu S.-C."/>
            <person name="Li K.-L."/>
            <person name="Zheng P.-J."/>
            <person name="Zhang X.-J."/>
            <person name="Jia Y."/>
            <person name="Liu Y."/>
            <person name="Niu Y.-X."/>
            <person name="Yu L.-H."/>
            <person name="Chen D.-F."/>
            <person name="Zhang G.-Q."/>
        </authorList>
    </citation>
    <scope>NUCLEOTIDE SEQUENCE</scope>
    <source>
        <tissue evidence="8">Leaf</tissue>
    </source>
</reference>
<evidence type="ECO:0000256" key="5">
    <source>
        <dbReference type="ARBA" id="ARBA00023186"/>
    </source>
</evidence>
<keyword evidence="5" id="KW-0143">Chaperone</keyword>
<dbReference type="InterPro" id="IPR006599">
    <property type="entry name" value="CARP_motif"/>
</dbReference>
<comment type="subunit">
    <text evidence="6">Supercomplex made of cofactors A to E. Cofactors A and D function by capturing and stabilizing tubulin in a quasi-native conformation. Cofactor E binds to the cofactor D-tubulin complex; interaction with cofactor C then causes the release of tubulin polypeptides that are committed to the native state.</text>
</comment>
<gene>
    <name evidence="8" type="ORF">KFK09_019465</name>
</gene>
<dbReference type="GO" id="GO:0015631">
    <property type="term" value="F:tubulin binding"/>
    <property type="evidence" value="ECO:0007669"/>
    <property type="project" value="InterPro"/>
</dbReference>
<evidence type="ECO:0000256" key="2">
    <source>
        <dbReference type="ARBA" id="ARBA00008848"/>
    </source>
</evidence>
<dbReference type="InterPro" id="IPR031925">
    <property type="entry name" value="TBCC_N"/>
</dbReference>
<keyword evidence="4" id="KW-0007">Acetylation</keyword>
<dbReference type="InterPro" id="IPR038397">
    <property type="entry name" value="TBCC_N_sf"/>
</dbReference>
<proteinExistence type="inferred from homology"/>
<dbReference type="InterPro" id="IPR017901">
    <property type="entry name" value="C-CAP_CF_C-like"/>
</dbReference>
<dbReference type="EMBL" id="JAGYWB010000014">
    <property type="protein sequence ID" value="KAI0498577.1"/>
    <property type="molecule type" value="Genomic_DNA"/>
</dbReference>
<keyword evidence="3" id="KW-0963">Cytoplasm</keyword>
<dbReference type="InterPro" id="IPR027684">
    <property type="entry name" value="TBCC"/>
</dbReference>
<protein>
    <recommendedName>
        <fullName evidence="7">C-CAP/cofactor C-like domain-containing protein</fullName>
    </recommendedName>
</protein>
<dbReference type="PROSITE" id="PS51329">
    <property type="entry name" value="C_CAP_COFACTOR_C"/>
    <property type="match status" value="1"/>
</dbReference>
<dbReference type="AlphaFoldDB" id="A0A8T3AR09"/>
<dbReference type="GO" id="GO:0005737">
    <property type="term" value="C:cytoplasm"/>
    <property type="evidence" value="ECO:0007669"/>
    <property type="project" value="UniProtKB-SubCell"/>
</dbReference>
<dbReference type="Gene3D" id="1.20.58.1250">
    <property type="entry name" value="Tubulin Binding Cofactor C, N-terminal domain"/>
    <property type="match status" value="1"/>
</dbReference>
<evidence type="ECO:0000256" key="3">
    <source>
        <dbReference type="ARBA" id="ARBA00022490"/>
    </source>
</evidence>
<dbReference type="InterPro" id="IPR012945">
    <property type="entry name" value="Tubulin-bd_cofactor_C_dom"/>
</dbReference>
<dbReference type="Pfam" id="PF07986">
    <property type="entry name" value="TBCC"/>
    <property type="match status" value="1"/>
</dbReference>
<dbReference type="PANTHER" id="PTHR15139:SF0">
    <property type="entry name" value="TUBULIN-SPECIFIC CHAPERONE C"/>
    <property type="match status" value="1"/>
</dbReference>
<comment type="similarity">
    <text evidence="2">Belongs to the TBCC family.</text>
</comment>
<evidence type="ECO:0000313" key="8">
    <source>
        <dbReference type="EMBL" id="KAI0498577.1"/>
    </source>
</evidence>
<evidence type="ECO:0000256" key="6">
    <source>
        <dbReference type="ARBA" id="ARBA00026055"/>
    </source>
</evidence>
<dbReference type="FunFam" id="2.160.20.70:FF:000009">
    <property type="entry name" value="Tubulin-folding cofactor C"/>
    <property type="match status" value="1"/>
</dbReference>
<dbReference type="GO" id="GO:0007021">
    <property type="term" value="P:tubulin complex assembly"/>
    <property type="evidence" value="ECO:0007669"/>
    <property type="project" value="TreeGrafter"/>
</dbReference>
<evidence type="ECO:0000256" key="4">
    <source>
        <dbReference type="ARBA" id="ARBA00022990"/>
    </source>
</evidence>
<name>A0A8T3AR09_DENNO</name>
<dbReference type="Gene3D" id="2.160.20.70">
    <property type="match status" value="1"/>
</dbReference>
<comment type="subcellular location">
    <subcellularLocation>
        <location evidence="1">Cytoplasm</location>
    </subcellularLocation>
</comment>
<comment type="caution">
    <text evidence="8">The sequence shown here is derived from an EMBL/GenBank/DDBJ whole genome shotgun (WGS) entry which is preliminary data.</text>
</comment>
<dbReference type="OrthoDB" id="194775at2759"/>
<dbReference type="Pfam" id="PF16752">
    <property type="entry name" value="TBCC_N"/>
    <property type="match status" value="1"/>
</dbReference>
<dbReference type="GO" id="GO:0007023">
    <property type="term" value="P:post-chaperonin tubulin folding pathway"/>
    <property type="evidence" value="ECO:0007669"/>
    <property type="project" value="InterPro"/>
</dbReference>
<accession>A0A8T3AR09</accession>
<dbReference type="Proteomes" id="UP000829196">
    <property type="component" value="Unassembled WGS sequence"/>
</dbReference>
<evidence type="ECO:0000313" key="9">
    <source>
        <dbReference type="Proteomes" id="UP000829196"/>
    </source>
</evidence>
<dbReference type="InterPro" id="IPR016098">
    <property type="entry name" value="CAP/MinC_C"/>
</dbReference>
<dbReference type="SMART" id="SM00673">
    <property type="entry name" value="CARP"/>
    <property type="match status" value="2"/>
</dbReference>
<dbReference type="SMR" id="A0A8T3AR09"/>
<feature type="domain" description="C-CAP/cofactor C-like" evidence="7">
    <location>
        <begin position="165"/>
        <end position="332"/>
    </location>
</feature>
<keyword evidence="9" id="KW-1185">Reference proteome</keyword>
<evidence type="ECO:0000259" key="7">
    <source>
        <dbReference type="PROSITE" id="PS51329"/>
    </source>
</evidence>
<evidence type="ECO:0000256" key="1">
    <source>
        <dbReference type="ARBA" id="ARBA00004496"/>
    </source>
</evidence>
<organism evidence="8 9">
    <name type="scientific">Dendrobium nobile</name>
    <name type="common">Orchid</name>
    <dbReference type="NCBI Taxonomy" id="94219"/>
    <lineage>
        <taxon>Eukaryota</taxon>
        <taxon>Viridiplantae</taxon>
        <taxon>Streptophyta</taxon>
        <taxon>Embryophyta</taxon>
        <taxon>Tracheophyta</taxon>
        <taxon>Spermatophyta</taxon>
        <taxon>Magnoliopsida</taxon>
        <taxon>Liliopsida</taxon>
        <taxon>Asparagales</taxon>
        <taxon>Orchidaceae</taxon>
        <taxon>Epidendroideae</taxon>
        <taxon>Malaxideae</taxon>
        <taxon>Dendrobiinae</taxon>
        <taxon>Dendrobium</taxon>
    </lineage>
</organism>
<sequence length="365" mass="41556">MEDDDELQKPNGLPVETLDMIAQKKHAAMLERLSNNHQSRLQQSAARRTAADFSSPSFESVQSFLSLFSDAKRSVEADLHRCRAIAAADPNAKSQIKLELDKVSASISDLEKIVSEHSYFLPPYEVRSSLKTIEELKEMVESANAEIAPRKKFTFKSKASSKKEPAALAKESEQFITVSNAASQNISLLDSPGFRNKQGEILIKRFRVSESEGDFSIVDLDSCDVYLKGRFRALFIHRLRNCRIFTGPVLGSILIEDVNNCLFMLASHQIRIHQARECDFYLRVRSRPIIEDCRGLRFAPYRLLYEGIDKDLSDSGLEEETRNWANVDDFRWLRAVQSPNWCLIPEEEFVDVRNISELEEKSGDT</sequence>